<protein>
    <submittedName>
        <fullName evidence="1">Uncharacterized protein</fullName>
    </submittedName>
</protein>
<organism evidence="1 2">
    <name type="scientific">Anopheles albimanus</name>
    <name type="common">New world malaria mosquito</name>
    <dbReference type="NCBI Taxonomy" id="7167"/>
    <lineage>
        <taxon>Eukaryota</taxon>
        <taxon>Metazoa</taxon>
        <taxon>Ecdysozoa</taxon>
        <taxon>Arthropoda</taxon>
        <taxon>Hexapoda</taxon>
        <taxon>Insecta</taxon>
        <taxon>Pterygota</taxon>
        <taxon>Neoptera</taxon>
        <taxon>Endopterygota</taxon>
        <taxon>Diptera</taxon>
        <taxon>Nematocera</taxon>
        <taxon>Culicoidea</taxon>
        <taxon>Culicidae</taxon>
        <taxon>Anophelinae</taxon>
        <taxon>Anopheles</taxon>
    </lineage>
</organism>
<name>A0A182FFF7_ANOAL</name>
<evidence type="ECO:0000313" key="2">
    <source>
        <dbReference type="Proteomes" id="UP000069272"/>
    </source>
</evidence>
<keyword evidence="2" id="KW-1185">Reference proteome</keyword>
<dbReference type="AlphaFoldDB" id="A0A182FFF7"/>
<reference evidence="1 2" key="1">
    <citation type="journal article" date="2017" name="G3 (Bethesda)">
        <title>The Physical Genome Mapping of Anopheles albimanus Corrected Scaffold Misassemblies and Identified Interarm Rearrangements in Genus Anopheles.</title>
        <authorList>
            <person name="Artemov G.N."/>
            <person name="Peery A.N."/>
            <person name="Jiang X."/>
            <person name="Tu Z."/>
            <person name="Stegniy V.N."/>
            <person name="Sharakhova M.V."/>
            <person name="Sharakhov I.V."/>
        </authorList>
    </citation>
    <scope>NUCLEOTIDE SEQUENCE [LARGE SCALE GENOMIC DNA]</scope>
    <source>
        <strain evidence="1 2">ALBI9_A</strain>
    </source>
</reference>
<dbReference type="VEuPathDB" id="VectorBase:AALB005249"/>
<accession>A0A182FFF7</accession>
<dbReference type="VEuPathDB" id="VectorBase:AALB20_029318"/>
<proteinExistence type="predicted"/>
<sequence length="91" mass="10591">MSKILYLVGLRMRCLPKKYPESRDLCSCNTHYDFPYCPPTYVNHYQHNYIKALPHKGAPYYGYPYGECSSCREYTQVVGVEEPLCKKCSGH</sequence>
<dbReference type="EnsemblMetazoa" id="AALB005249-RA">
    <property type="protein sequence ID" value="AALB005249-PA"/>
    <property type="gene ID" value="AALB005249"/>
</dbReference>
<dbReference type="Proteomes" id="UP000069272">
    <property type="component" value="Chromosome 3L"/>
</dbReference>
<reference evidence="1" key="2">
    <citation type="submission" date="2022-08" db="UniProtKB">
        <authorList>
            <consortium name="EnsemblMetazoa"/>
        </authorList>
    </citation>
    <scope>IDENTIFICATION</scope>
    <source>
        <strain evidence="1">STECLA/ALBI9_A</strain>
    </source>
</reference>
<evidence type="ECO:0000313" key="1">
    <source>
        <dbReference type="EnsemblMetazoa" id="AALB005249-PA"/>
    </source>
</evidence>